<feature type="disulfide bond" evidence="9">
    <location>
        <begin position="181"/>
        <end position="196"/>
    </location>
</feature>
<dbReference type="GO" id="GO:0006508">
    <property type="term" value="P:proteolysis"/>
    <property type="evidence" value="ECO:0007669"/>
    <property type="project" value="UniProtKB-KW"/>
</dbReference>
<organism evidence="14 15">
    <name type="scientific">Magallana gigas</name>
    <name type="common">Pacific oyster</name>
    <name type="synonym">Crassostrea gigas</name>
    <dbReference type="NCBI Taxonomy" id="29159"/>
    <lineage>
        <taxon>Eukaryota</taxon>
        <taxon>Metazoa</taxon>
        <taxon>Spiralia</taxon>
        <taxon>Lophotrochozoa</taxon>
        <taxon>Mollusca</taxon>
        <taxon>Bivalvia</taxon>
        <taxon>Autobranchia</taxon>
        <taxon>Pteriomorphia</taxon>
        <taxon>Ostreida</taxon>
        <taxon>Ostreoidea</taxon>
        <taxon>Ostreidae</taxon>
        <taxon>Magallana</taxon>
    </lineage>
</organism>
<dbReference type="InterPro" id="IPR033116">
    <property type="entry name" value="TRYPSIN_SER"/>
</dbReference>
<dbReference type="InterPro" id="IPR023415">
    <property type="entry name" value="LDLR_class-A_CS"/>
</dbReference>
<dbReference type="PROSITE" id="PS01209">
    <property type="entry name" value="LDLRA_1"/>
    <property type="match status" value="1"/>
</dbReference>
<dbReference type="FunFam" id="2.60.120.290:FF:000003">
    <property type="entry name" value="Neuropilin"/>
    <property type="match status" value="1"/>
</dbReference>
<dbReference type="InterPro" id="IPR018114">
    <property type="entry name" value="TRYPSIN_HIS"/>
</dbReference>
<dbReference type="SUPFAM" id="SSF50494">
    <property type="entry name" value="Trypsin-like serine proteases"/>
    <property type="match status" value="1"/>
</dbReference>
<keyword evidence="15" id="KW-1185">Reference proteome</keyword>
<feature type="disulfide bond" evidence="9">
    <location>
        <begin position="132"/>
        <end position="150"/>
    </location>
</feature>
<dbReference type="PROSITE" id="PS01180">
    <property type="entry name" value="CUB"/>
    <property type="match status" value="1"/>
</dbReference>
<dbReference type="AlphaFoldDB" id="A0A8W8KGX4"/>
<evidence type="ECO:0000259" key="11">
    <source>
        <dbReference type="PROSITE" id="PS01180"/>
    </source>
</evidence>
<dbReference type="SMART" id="SM00020">
    <property type="entry name" value="Tryp_SPc"/>
    <property type="match status" value="1"/>
</dbReference>
<dbReference type="InterPro" id="IPR001314">
    <property type="entry name" value="Peptidase_S1A"/>
</dbReference>
<dbReference type="FunFam" id="2.40.10.10:FF:000003">
    <property type="entry name" value="Transmembrane serine protease 3"/>
    <property type="match status" value="1"/>
</dbReference>
<feature type="domain" description="MAM" evidence="12">
    <location>
        <begin position="707"/>
        <end position="852"/>
    </location>
</feature>
<dbReference type="Pfam" id="PF00629">
    <property type="entry name" value="MAM"/>
    <property type="match status" value="2"/>
</dbReference>
<evidence type="ECO:0000259" key="13">
    <source>
        <dbReference type="PROSITE" id="PS50240"/>
    </source>
</evidence>
<dbReference type="PROSITE" id="PS00134">
    <property type="entry name" value="TRYPSIN_HIS"/>
    <property type="match status" value="1"/>
</dbReference>
<keyword evidence="5 10" id="KW-0720">Serine protease</keyword>
<dbReference type="Gene3D" id="2.40.10.10">
    <property type="entry name" value="Trypsin-like serine proteases"/>
    <property type="match status" value="1"/>
</dbReference>
<evidence type="ECO:0000256" key="5">
    <source>
        <dbReference type="ARBA" id="ARBA00022825"/>
    </source>
</evidence>
<dbReference type="PANTHER" id="PTHR24252:SF7">
    <property type="entry name" value="HYALIN"/>
    <property type="match status" value="1"/>
</dbReference>
<dbReference type="InterPro" id="IPR000859">
    <property type="entry name" value="CUB_dom"/>
</dbReference>
<dbReference type="SMART" id="SM00042">
    <property type="entry name" value="CUB"/>
    <property type="match status" value="1"/>
</dbReference>
<reference evidence="14" key="1">
    <citation type="submission" date="2022-08" db="UniProtKB">
        <authorList>
            <consortium name="EnsemblMetazoa"/>
        </authorList>
    </citation>
    <scope>IDENTIFICATION</scope>
    <source>
        <strain evidence="14">05x7-T-G4-1.051#20</strain>
    </source>
</reference>
<dbReference type="SMART" id="SM00137">
    <property type="entry name" value="MAM"/>
    <property type="match status" value="1"/>
</dbReference>
<dbReference type="PROSITE" id="PS50240">
    <property type="entry name" value="TRYPSIN_DOM"/>
    <property type="match status" value="1"/>
</dbReference>
<feature type="domain" description="MAM" evidence="12">
    <location>
        <begin position="542"/>
        <end position="703"/>
    </location>
</feature>
<comment type="caution">
    <text evidence="8">Lacks conserved residue(s) required for the propagation of feature annotation.</text>
</comment>
<evidence type="ECO:0000313" key="14">
    <source>
        <dbReference type="EnsemblMetazoa" id="G23841.1:cds"/>
    </source>
</evidence>
<dbReference type="InterPro" id="IPR000998">
    <property type="entry name" value="MAM_dom"/>
</dbReference>
<dbReference type="PANTHER" id="PTHR24252">
    <property type="entry name" value="ACROSIN-RELATED"/>
    <property type="match status" value="1"/>
</dbReference>
<evidence type="ECO:0000256" key="6">
    <source>
        <dbReference type="ARBA" id="ARBA00023157"/>
    </source>
</evidence>
<dbReference type="Pfam" id="PF00057">
    <property type="entry name" value="Ldl_recept_a"/>
    <property type="match status" value="2"/>
</dbReference>
<dbReference type="CDD" id="cd00190">
    <property type="entry name" value="Tryp_SPc"/>
    <property type="match status" value="1"/>
</dbReference>
<protein>
    <submittedName>
        <fullName evidence="14">Uncharacterized protein</fullName>
    </submittedName>
</protein>
<keyword evidence="6 9" id="KW-1015">Disulfide bond</keyword>
<dbReference type="Gene3D" id="4.10.400.10">
    <property type="entry name" value="Low-density Lipoprotein Receptor"/>
    <property type="match status" value="2"/>
</dbReference>
<dbReference type="PROSITE" id="PS00135">
    <property type="entry name" value="TRYPSIN_SER"/>
    <property type="match status" value="1"/>
</dbReference>
<accession>A0A8W8KGX4</accession>
<dbReference type="InterPro" id="IPR001254">
    <property type="entry name" value="Trypsin_dom"/>
</dbReference>
<dbReference type="InterPro" id="IPR013320">
    <property type="entry name" value="ConA-like_dom_sf"/>
</dbReference>
<keyword evidence="4 10" id="KW-0378">Hydrolase</keyword>
<feature type="disulfide bond" evidence="9">
    <location>
        <begin position="125"/>
        <end position="137"/>
    </location>
</feature>
<dbReference type="SUPFAM" id="SSF49899">
    <property type="entry name" value="Concanavalin A-like lectins/glucanases"/>
    <property type="match status" value="2"/>
</dbReference>
<sequence>MDRVFSVLGRHRIQSPGMETGSPYPNDVRCSWVLISQDRQEMELSFEIFDLEYHDQCKYDSLKIYNGSSAKSPVINQYCGTNIPPNRTFSGPAIYIVFTSDRFVQRSGFKLTVDIIETQYEESTCPLHQSRCVGGPCVPSEWFCDGEVDCPDNGDELHCGQCRPDEFRCNNGQCISTFLQCDGSPDCSGHEDEANCFSLTQDSEILIHYSNKHLPVCRDAWNPTLADLICADQFFSVVDSVWFETSNNLVHVGLKDTISMDTVLSRDLLSIVTWCPSNQKVHLKCQKAACGEVSSDLMQPYILGGSVSHRGQWPWTVALMVGNSFLCGGTLVADRWVVTAGHCVESVSKTPYLIRAQFGTTSLTQADVTSRRVIEVIRHPDHDFIYNADIALLHLQNQVRTNDFIRKACIPQQLQLLTSGLICYISGWGVTRIEDYYTTVLPDMLHHAKIKLWSQSKCKKAYAAKVKDSMFCAGYDYGGIDSCKGDSGGPLVCRVRNHWMLMGVTTWGESPCGQLHKPGVYTRVDAFTGWITNITQSSGSAIACDYETSGSCGHIDLSADMFMWTRQSGGVTATGRPAVDHTYQNISGHYLYAEIPFNSNDDLSPAVLQLPVFSITQPSCMSLSYVFERPDSIRLKVSARLQKGDDVTDLWSASKGLSTWSTVNISIDSGVAQLNITAVPLKPTYTTGVAIDDVKLVAGKCKDDGHIECDFNEKNGCELSQDDSLFVWEMKEENGERYMHFDGNNKPPRTKGVLYQPLGNMDSSYCVKVRYKMCHDTVLSIHTSFVYGNYVITGNALWSRRYRLGDCSAWQQLSVPMSYKHYPHRVTIQGVVNSQSASISIDDFTIILGDCL</sequence>
<feature type="disulfide bond" evidence="9">
    <location>
        <begin position="169"/>
        <end position="187"/>
    </location>
</feature>
<evidence type="ECO:0000313" key="15">
    <source>
        <dbReference type="Proteomes" id="UP000005408"/>
    </source>
</evidence>
<feature type="disulfide bond" evidence="9">
    <location>
        <begin position="144"/>
        <end position="159"/>
    </location>
</feature>
<keyword evidence="1 10" id="KW-0645">Protease</keyword>
<dbReference type="Gene3D" id="2.60.120.290">
    <property type="entry name" value="Spermadhesin, CUB domain"/>
    <property type="match status" value="1"/>
</dbReference>
<keyword evidence="7" id="KW-0325">Glycoprotein</keyword>
<keyword evidence="3" id="KW-0677">Repeat</keyword>
<evidence type="ECO:0000256" key="2">
    <source>
        <dbReference type="ARBA" id="ARBA00022729"/>
    </source>
</evidence>
<dbReference type="SUPFAM" id="SSF49854">
    <property type="entry name" value="Spermadhesin, CUB domain"/>
    <property type="match status" value="1"/>
</dbReference>
<dbReference type="SUPFAM" id="SSF57424">
    <property type="entry name" value="LDL receptor-like module"/>
    <property type="match status" value="2"/>
</dbReference>
<feature type="disulfide bond" evidence="9">
    <location>
        <begin position="162"/>
        <end position="174"/>
    </location>
</feature>
<evidence type="ECO:0000256" key="1">
    <source>
        <dbReference type="ARBA" id="ARBA00022670"/>
    </source>
</evidence>
<keyword evidence="2" id="KW-0732">Signal</keyword>
<dbReference type="CDD" id="cd00112">
    <property type="entry name" value="LDLa"/>
    <property type="match status" value="2"/>
</dbReference>
<evidence type="ECO:0000256" key="9">
    <source>
        <dbReference type="PROSITE-ProRule" id="PRU00124"/>
    </source>
</evidence>
<evidence type="ECO:0000256" key="8">
    <source>
        <dbReference type="PROSITE-ProRule" id="PRU00059"/>
    </source>
</evidence>
<dbReference type="PROSITE" id="PS50060">
    <property type="entry name" value="MAM_2"/>
    <property type="match status" value="2"/>
</dbReference>
<dbReference type="InterPro" id="IPR036055">
    <property type="entry name" value="LDL_receptor-like_sf"/>
</dbReference>
<dbReference type="Proteomes" id="UP000005408">
    <property type="component" value="Unassembled WGS sequence"/>
</dbReference>
<evidence type="ECO:0000256" key="4">
    <source>
        <dbReference type="ARBA" id="ARBA00022801"/>
    </source>
</evidence>
<name>A0A8W8KGX4_MAGGI</name>
<evidence type="ECO:0000259" key="12">
    <source>
        <dbReference type="PROSITE" id="PS50060"/>
    </source>
</evidence>
<dbReference type="Pfam" id="PF00431">
    <property type="entry name" value="CUB"/>
    <property type="match status" value="1"/>
</dbReference>
<dbReference type="InterPro" id="IPR043504">
    <property type="entry name" value="Peptidase_S1_PA_chymotrypsin"/>
</dbReference>
<dbReference type="InterPro" id="IPR002172">
    <property type="entry name" value="LDrepeatLR_classA_rpt"/>
</dbReference>
<proteinExistence type="predicted"/>
<dbReference type="InterPro" id="IPR035914">
    <property type="entry name" value="Sperma_CUB_dom_sf"/>
</dbReference>
<evidence type="ECO:0000256" key="10">
    <source>
        <dbReference type="RuleBase" id="RU363034"/>
    </source>
</evidence>
<dbReference type="GO" id="GO:0004252">
    <property type="term" value="F:serine-type endopeptidase activity"/>
    <property type="evidence" value="ECO:0007669"/>
    <property type="project" value="InterPro"/>
</dbReference>
<feature type="domain" description="CUB" evidence="11">
    <location>
        <begin position="8"/>
        <end position="116"/>
    </location>
</feature>
<dbReference type="GO" id="GO:0016020">
    <property type="term" value="C:membrane"/>
    <property type="evidence" value="ECO:0007669"/>
    <property type="project" value="InterPro"/>
</dbReference>
<evidence type="ECO:0000256" key="7">
    <source>
        <dbReference type="ARBA" id="ARBA00023180"/>
    </source>
</evidence>
<dbReference type="EnsemblMetazoa" id="G23841.1">
    <property type="protein sequence ID" value="G23841.1:cds"/>
    <property type="gene ID" value="G23841"/>
</dbReference>
<dbReference type="Pfam" id="PF00089">
    <property type="entry name" value="Trypsin"/>
    <property type="match status" value="1"/>
</dbReference>
<dbReference type="PRINTS" id="PR00722">
    <property type="entry name" value="CHYMOTRYPSIN"/>
</dbReference>
<dbReference type="Gene3D" id="2.60.120.200">
    <property type="match status" value="2"/>
</dbReference>
<feature type="domain" description="Peptidase S1" evidence="13">
    <location>
        <begin position="302"/>
        <end position="536"/>
    </location>
</feature>
<evidence type="ECO:0000256" key="3">
    <source>
        <dbReference type="ARBA" id="ARBA00022737"/>
    </source>
</evidence>
<dbReference type="SMART" id="SM00192">
    <property type="entry name" value="LDLa"/>
    <property type="match status" value="2"/>
</dbReference>
<dbReference type="PROSITE" id="PS50068">
    <property type="entry name" value="LDLRA_2"/>
    <property type="match status" value="2"/>
</dbReference>
<dbReference type="CDD" id="cd00041">
    <property type="entry name" value="CUB"/>
    <property type="match status" value="1"/>
</dbReference>
<dbReference type="InterPro" id="IPR009003">
    <property type="entry name" value="Peptidase_S1_PA"/>
</dbReference>